<dbReference type="Pfam" id="PF09140">
    <property type="entry name" value="MipZ"/>
    <property type="match status" value="1"/>
</dbReference>
<sequence length="284" mass="31666">MFGATKTAAPGRAHIIVLGNAKGGSGKSTTGMHIIVALLSLGYRVAAIDLDGRQKTLGRYIENRRDFLAGNDLKLPQPELRVITPSQESAEADRQRDEYERFVGALGEFVPAHDYVVVDCPGADTYIARLGHSFAETLVTPINDSFVDLDLLARVDPNNYRVIGPSWYSEMVWEQRKRRVAVDGYNIDWVVVRNRLSHLDARNKRRVSGVLEQLARRIGFRLAPGVGERVVYREMFLKGLTLSDLKAEGTGFDMTISNVAARQEMRALIHALDLPGIEDYREAV</sequence>
<gene>
    <name evidence="1" type="ORF">OCH7691_01753</name>
</gene>
<keyword evidence="2" id="KW-1185">Reference proteome</keyword>
<name>A0A1Y5SK17_9PROT</name>
<reference evidence="1 2" key="1">
    <citation type="submission" date="2017-03" db="EMBL/GenBank/DDBJ databases">
        <authorList>
            <person name="Afonso C.L."/>
            <person name="Miller P.J."/>
            <person name="Scott M.A."/>
            <person name="Spackman E."/>
            <person name="Goraichik I."/>
            <person name="Dimitrov K.M."/>
            <person name="Suarez D.L."/>
            <person name="Swayne D.E."/>
        </authorList>
    </citation>
    <scope>NUCLEOTIDE SEQUENCE [LARGE SCALE GENOMIC DNA]</scope>
    <source>
        <strain evidence="1 2">CECT 7691</strain>
    </source>
</reference>
<dbReference type="SUPFAM" id="SSF52540">
    <property type="entry name" value="P-loop containing nucleoside triphosphate hydrolases"/>
    <property type="match status" value="1"/>
</dbReference>
<dbReference type="EMBL" id="FWFR01000001">
    <property type="protein sequence ID" value="SLN41405.1"/>
    <property type="molecule type" value="Genomic_DNA"/>
</dbReference>
<dbReference type="Gene3D" id="3.40.50.300">
    <property type="entry name" value="P-loop containing nucleotide triphosphate hydrolases"/>
    <property type="match status" value="1"/>
</dbReference>
<accession>A0A1Y5SK17</accession>
<dbReference type="Proteomes" id="UP000193200">
    <property type="component" value="Unassembled WGS sequence"/>
</dbReference>
<proteinExistence type="predicted"/>
<evidence type="ECO:0000313" key="1">
    <source>
        <dbReference type="EMBL" id="SLN41405.1"/>
    </source>
</evidence>
<dbReference type="CDD" id="cd02042">
    <property type="entry name" value="ParAB_family"/>
    <property type="match status" value="1"/>
</dbReference>
<dbReference type="RefSeq" id="WP_085882964.1">
    <property type="nucleotide sequence ID" value="NZ_FWFR01000001.1"/>
</dbReference>
<dbReference type="PANTHER" id="PTHR13696">
    <property type="entry name" value="P-LOOP CONTAINING NUCLEOSIDE TRIPHOSPHATE HYDROLASE"/>
    <property type="match status" value="1"/>
</dbReference>
<evidence type="ECO:0000313" key="2">
    <source>
        <dbReference type="Proteomes" id="UP000193200"/>
    </source>
</evidence>
<dbReference type="PANTHER" id="PTHR13696:SF96">
    <property type="entry name" value="COBQ_COBB_MIND_PARA NUCLEOTIDE BINDING DOMAIN-CONTAINING PROTEIN"/>
    <property type="match status" value="1"/>
</dbReference>
<dbReference type="InParanoid" id="A0A1Y5SK17"/>
<dbReference type="AlphaFoldDB" id="A0A1Y5SK17"/>
<organism evidence="1 2">
    <name type="scientific">Oceanibacterium hippocampi</name>
    <dbReference type="NCBI Taxonomy" id="745714"/>
    <lineage>
        <taxon>Bacteria</taxon>
        <taxon>Pseudomonadati</taxon>
        <taxon>Pseudomonadota</taxon>
        <taxon>Alphaproteobacteria</taxon>
        <taxon>Sneathiellales</taxon>
        <taxon>Sneathiellaceae</taxon>
        <taxon>Oceanibacterium</taxon>
    </lineage>
</organism>
<dbReference type="OrthoDB" id="13869at2"/>
<protein>
    <submittedName>
        <fullName evidence="1">ATPase MipZ</fullName>
    </submittedName>
</protein>
<dbReference type="InterPro" id="IPR027417">
    <property type="entry name" value="P-loop_NTPase"/>
</dbReference>
<dbReference type="InterPro" id="IPR050678">
    <property type="entry name" value="DNA_Partitioning_ATPase"/>
</dbReference>
<dbReference type="InterPro" id="IPR015223">
    <property type="entry name" value="MipZ"/>
</dbReference>